<evidence type="ECO:0000256" key="3">
    <source>
        <dbReference type="ARBA" id="ARBA00022692"/>
    </source>
</evidence>
<sequence length="403" mass="45628">MGLLFFQLCKSSQFLILLAVSSAIVIVDAGARNSWTDQSNSTSASNESEVMQIDEFPPATDDGLKALDWSTVWPYFNTGCLEWLPINHVYFQLANSFLFLSYLAPAGLYGLIYLRLTLAIGSAFLSIWGWIIICAFDTFLWNALFFVINAVHAVVLIISLRPVALDEQVEQVYRNLFKPLKVSKQQFKKVAKCVMSIRPIKRGEYFAVEQETAVETLSLLLSGIMLVIERGKTLYVLSPMQFLDSPDWFDDSCDHIYQESIQACEESRVLLWHRDKLQAILHKDLFLQSVFNQILGRDVVHKLSETSRNTNIVKAKGFSELNGSTKIENEKSSNGKPSGKLKRKSGFSPDTFYLIAVVNDALFEGKENTAKRDQQALEQLSLLNETVTKNVTYSLNNKRQFSR</sequence>
<evidence type="ECO:0000256" key="8">
    <source>
        <dbReference type="SAM" id="SignalP"/>
    </source>
</evidence>
<dbReference type="GO" id="GO:0051146">
    <property type="term" value="P:striated muscle cell differentiation"/>
    <property type="evidence" value="ECO:0000318"/>
    <property type="project" value="GO_Central"/>
</dbReference>
<keyword evidence="11" id="KW-1185">Reference proteome</keyword>
<dbReference type="Proteomes" id="UP000000305">
    <property type="component" value="Unassembled WGS sequence"/>
</dbReference>
<dbReference type="InterPro" id="IPR014710">
    <property type="entry name" value="RmlC-like_jellyroll"/>
</dbReference>
<dbReference type="GO" id="GO:0007507">
    <property type="term" value="P:heart development"/>
    <property type="evidence" value="ECO:0000318"/>
    <property type="project" value="GO_Central"/>
</dbReference>
<evidence type="ECO:0000256" key="2">
    <source>
        <dbReference type="ARBA" id="ARBA00007146"/>
    </source>
</evidence>
<evidence type="ECO:0000256" key="6">
    <source>
        <dbReference type="SAM" id="MobiDB-lite"/>
    </source>
</evidence>
<evidence type="ECO:0000313" key="11">
    <source>
        <dbReference type="Proteomes" id="UP000000305"/>
    </source>
</evidence>
<dbReference type="PANTHER" id="PTHR12101:SF1">
    <property type="entry name" value="BVES"/>
    <property type="match status" value="1"/>
</dbReference>
<feature type="region of interest" description="Disordered" evidence="6">
    <location>
        <begin position="324"/>
        <end position="343"/>
    </location>
</feature>
<keyword evidence="3 7" id="KW-0812">Transmembrane</keyword>
<dbReference type="Pfam" id="PF04831">
    <property type="entry name" value="POPDC1-3"/>
    <property type="match status" value="1"/>
</dbReference>
<feature type="transmembrane region" description="Helical" evidence="7">
    <location>
        <begin position="116"/>
        <end position="133"/>
    </location>
</feature>
<feature type="signal peptide" evidence="8">
    <location>
        <begin position="1"/>
        <end position="23"/>
    </location>
</feature>
<evidence type="ECO:0000256" key="1">
    <source>
        <dbReference type="ARBA" id="ARBA00004141"/>
    </source>
</evidence>
<dbReference type="FunCoup" id="E9GDB0">
    <property type="interactions" value="91"/>
</dbReference>
<dbReference type="GO" id="GO:0030552">
    <property type="term" value="F:cAMP binding"/>
    <property type="evidence" value="ECO:0000318"/>
    <property type="project" value="GO_Central"/>
</dbReference>
<dbReference type="eggNOG" id="ENOG502QPUZ">
    <property type="taxonomic scope" value="Eukaryota"/>
</dbReference>
<evidence type="ECO:0000313" key="10">
    <source>
        <dbReference type="EMBL" id="EFX82708.1"/>
    </source>
</evidence>
<dbReference type="GO" id="GO:0007519">
    <property type="term" value="P:skeletal muscle tissue development"/>
    <property type="evidence" value="ECO:0000318"/>
    <property type="project" value="GO_Central"/>
</dbReference>
<accession>E9GDB0</accession>
<evidence type="ECO:0000259" key="9">
    <source>
        <dbReference type="Pfam" id="PF04831"/>
    </source>
</evidence>
<dbReference type="HOGENOM" id="CLU_683832_0_0_1"/>
<dbReference type="InParanoid" id="E9GDB0"/>
<dbReference type="PANTHER" id="PTHR12101">
    <property type="entry name" value="POPEYE DOMAIN CONTAINING PROTEIN"/>
    <property type="match status" value="1"/>
</dbReference>
<keyword evidence="8" id="KW-0732">Signal</keyword>
<dbReference type="InterPro" id="IPR006916">
    <property type="entry name" value="POPDC1-3"/>
</dbReference>
<dbReference type="KEGG" id="dpx:DAPPUDRAFT_302399"/>
<gene>
    <name evidence="10" type="ORF">DAPPUDRAFT_302399</name>
</gene>
<dbReference type="InterPro" id="IPR018490">
    <property type="entry name" value="cNMP-bd_dom_sf"/>
</dbReference>
<name>E9GDB0_DAPPU</name>
<dbReference type="OrthoDB" id="425611at2759"/>
<evidence type="ECO:0000256" key="7">
    <source>
        <dbReference type="SAM" id="Phobius"/>
    </source>
</evidence>
<dbReference type="GO" id="GO:0042391">
    <property type="term" value="P:regulation of membrane potential"/>
    <property type="evidence" value="ECO:0000318"/>
    <property type="project" value="GO_Central"/>
</dbReference>
<evidence type="ECO:0000256" key="4">
    <source>
        <dbReference type="ARBA" id="ARBA00022989"/>
    </source>
</evidence>
<proteinExistence type="inferred from homology"/>
<protein>
    <recommendedName>
        <fullName evidence="9">POPDC1-3 domain-containing protein</fullName>
    </recommendedName>
</protein>
<feature type="chain" id="PRO_5003236892" description="POPDC1-3 domain-containing protein" evidence="8">
    <location>
        <begin position="24"/>
        <end position="403"/>
    </location>
</feature>
<dbReference type="SUPFAM" id="SSF51206">
    <property type="entry name" value="cAMP-binding domain-like"/>
    <property type="match status" value="1"/>
</dbReference>
<keyword evidence="5 7" id="KW-0472">Membrane</keyword>
<evidence type="ECO:0000256" key="5">
    <source>
        <dbReference type="ARBA" id="ARBA00023136"/>
    </source>
</evidence>
<keyword evidence="4 7" id="KW-1133">Transmembrane helix</keyword>
<dbReference type="GO" id="GO:0042383">
    <property type="term" value="C:sarcolemma"/>
    <property type="evidence" value="ECO:0000318"/>
    <property type="project" value="GO_Central"/>
</dbReference>
<dbReference type="AlphaFoldDB" id="E9GDB0"/>
<dbReference type="InterPro" id="IPR055272">
    <property type="entry name" value="POPDC1-3_dom"/>
</dbReference>
<comment type="similarity">
    <text evidence="2">Belongs to the popeye family.</text>
</comment>
<dbReference type="PhylomeDB" id="E9GDB0"/>
<dbReference type="FunFam" id="2.60.120.10:FF:000206">
    <property type="entry name" value="Blood vessel epicardial substance"/>
    <property type="match status" value="1"/>
</dbReference>
<feature type="domain" description="POPDC1-3" evidence="9">
    <location>
        <begin position="87"/>
        <end position="307"/>
    </location>
</feature>
<comment type="subcellular location">
    <subcellularLocation>
        <location evidence="1">Membrane</location>
        <topology evidence="1">Multi-pass membrane protein</topology>
    </subcellularLocation>
</comment>
<organism evidence="10 11">
    <name type="scientific">Daphnia pulex</name>
    <name type="common">Water flea</name>
    <dbReference type="NCBI Taxonomy" id="6669"/>
    <lineage>
        <taxon>Eukaryota</taxon>
        <taxon>Metazoa</taxon>
        <taxon>Ecdysozoa</taxon>
        <taxon>Arthropoda</taxon>
        <taxon>Crustacea</taxon>
        <taxon>Branchiopoda</taxon>
        <taxon>Diplostraca</taxon>
        <taxon>Cladocera</taxon>
        <taxon>Anomopoda</taxon>
        <taxon>Daphniidae</taxon>
        <taxon>Daphnia</taxon>
    </lineage>
</organism>
<dbReference type="Gene3D" id="2.60.120.10">
    <property type="entry name" value="Jelly Rolls"/>
    <property type="match status" value="1"/>
</dbReference>
<dbReference type="EMBL" id="GL732539">
    <property type="protein sequence ID" value="EFX82708.1"/>
    <property type="molecule type" value="Genomic_DNA"/>
</dbReference>
<reference evidence="10 11" key="1">
    <citation type="journal article" date="2011" name="Science">
        <title>The ecoresponsive genome of Daphnia pulex.</title>
        <authorList>
            <person name="Colbourne J.K."/>
            <person name="Pfrender M.E."/>
            <person name="Gilbert D."/>
            <person name="Thomas W.K."/>
            <person name="Tucker A."/>
            <person name="Oakley T.H."/>
            <person name="Tokishita S."/>
            <person name="Aerts A."/>
            <person name="Arnold G.J."/>
            <person name="Basu M.K."/>
            <person name="Bauer D.J."/>
            <person name="Caceres C.E."/>
            <person name="Carmel L."/>
            <person name="Casola C."/>
            <person name="Choi J.H."/>
            <person name="Detter J.C."/>
            <person name="Dong Q."/>
            <person name="Dusheyko S."/>
            <person name="Eads B.D."/>
            <person name="Frohlich T."/>
            <person name="Geiler-Samerotte K.A."/>
            <person name="Gerlach D."/>
            <person name="Hatcher P."/>
            <person name="Jogdeo S."/>
            <person name="Krijgsveld J."/>
            <person name="Kriventseva E.V."/>
            <person name="Kultz D."/>
            <person name="Laforsch C."/>
            <person name="Lindquist E."/>
            <person name="Lopez J."/>
            <person name="Manak J.R."/>
            <person name="Muller J."/>
            <person name="Pangilinan J."/>
            <person name="Patwardhan R.P."/>
            <person name="Pitluck S."/>
            <person name="Pritham E.J."/>
            <person name="Rechtsteiner A."/>
            <person name="Rho M."/>
            <person name="Rogozin I.B."/>
            <person name="Sakarya O."/>
            <person name="Salamov A."/>
            <person name="Schaack S."/>
            <person name="Shapiro H."/>
            <person name="Shiga Y."/>
            <person name="Skalitzky C."/>
            <person name="Smith Z."/>
            <person name="Souvorov A."/>
            <person name="Sung W."/>
            <person name="Tang Z."/>
            <person name="Tsuchiya D."/>
            <person name="Tu H."/>
            <person name="Vos H."/>
            <person name="Wang M."/>
            <person name="Wolf Y.I."/>
            <person name="Yamagata H."/>
            <person name="Yamada T."/>
            <person name="Ye Y."/>
            <person name="Shaw J.R."/>
            <person name="Andrews J."/>
            <person name="Crease T.J."/>
            <person name="Tang H."/>
            <person name="Lucas S.M."/>
            <person name="Robertson H.M."/>
            <person name="Bork P."/>
            <person name="Koonin E.V."/>
            <person name="Zdobnov E.M."/>
            <person name="Grigoriev I.V."/>
            <person name="Lynch M."/>
            <person name="Boore J.L."/>
        </authorList>
    </citation>
    <scope>NUCLEOTIDE SEQUENCE [LARGE SCALE GENOMIC DNA]</scope>
</reference>
<feature type="transmembrane region" description="Helical" evidence="7">
    <location>
        <begin position="139"/>
        <end position="160"/>
    </location>
</feature>